<dbReference type="SMART" id="SM00354">
    <property type="entry name" value="HTH_LACI"/>
    <property type="match status" value="1"/>
</dbReference>
<dbReference type="SUPFAM" id="SSF53822">
    <property type="entry name" value="Periplasmic binding protein-like I"/>
    <property type="match status" value="1"/>
</dbReference>
<dbReference type="PANTHER" id="PTHR30146">
    <property type="entry name" value="LACI-RELATED TRANSCRIPTIONAL REPRESSOR"/>
    <property type="match status" value="1"/>
</dbReference>
<protein>
    <submittedName>
        <fullName evidence="5">LacI family transcriptional regulator</fullName>
    </submittedName>
</protein>
<name>A0A3M2IY56_9CELL</name>
<organism evidence="5 6">
    <name type="scientific">Cellulomonas triticagri</name>
    <dbReference type="NCBI Taxonomy" id="2483352"/>
    <lineage>
        <taxon>Bacteria</taxon>
        <taxon>Bacillati</taxon>
        <taxon>Actinomycetota</taxon>
        <taxon>Actinomycetes</taxon>
        <taxon>Micrococcales</taxon>
        <taxon>Cellulomonadaceae</taxon>
        <taxon>Cellulomonas</taxon>
    </lineage>
</organism>
<keyword evidence="2" id="KW-0238">DNA-binding</keyword>
<dbReference type="Gene3D" id="1.10.260.40">
    <property type="entry name" value="lambda repressor-like DNA-binding domains"/>
    <property type="match status" value="1"/>
</dbReference>
<dbReference type="RefSeq" id="WP_122151093.1">
    <property type="nucleotide sequence ID" value="NZ_RFFI01000149.1"/>
</dbReference>
<proteinExistence type="predicted"/>
<dbReference type="EMBL" id="RFFI01000149">
    <property type="protein sequence ID" value="RMI03745.1"/>
    <property type="molecule type" value="Genomic_DNA"/>
</dbReference>
<keyword evidence="3" id="KW-0804">Transcription</keyword>
<comment type="caution">
    <text evidence="5">The sequence shown here is derived from an EMBL/GenBank/DDBJ whole genome shotgun (WGS) entry which is preliminary data.</text>
</comment>
<evidence type="ECO:0000259" key="4">
    <source>
        <dbReference type="PROSITE" id="PS50932"/>
    </source>
</evidence>
<keyword evidence="6" id="KW-1185">Reference proteome</keyword>
<dbReference type="PROSITE" id="PS50932">
    <property type="entry name" value="HTH_LACI_2"/>
    <property type="match status" value="1"/>
</dbReference>
<dbReference type="Pfam" id="PF00356">
    <property type="entry name" value="LacI"/>
    <property type="match status" value="1"/>
</dbReference>
<evidence type="ECO:0000313" key="5">
    <source>
        <dbReference type="EMBL" id="RMI03745.1"/>
    </source>
</evidence>
<keyword evidence="1" id="KW-0805">Transcription regulation</keyword>
<dbReference type="PANTHER" id="PTHR30146:SF155">
    <property type="entry name" value="ALANINE RACEMASE"/>
    <property type="match status" value="1"/>
</dbReference>
<dbReference type="AlphaFoldDB" id="A0A3M2IY56"/>
<dbReference type="Proteomes" id="UP000269289">
    <property type="component" value="Unassembled WGS sequence"/>
</dbReference>
<dbReference type="CDD" id="cd01392">
    <property type="entry name" value="HTH_LacI"/>
    <property type="match status" value="1"/>
</dbReference>
<dbReference type="InterPro" id="IPR046335">
    <property type="entry name" value="LacI/GalR-like_sensor"/>
</dbReference>
<dbReference type="Pfam" id="PF13377">
    <property type="entry name" value="Peripla_BP_3"/>
    <property type="match status" value="1"/>
</dbReference>
<dbReference type="OrthoDB" id="1938857at2"/>
<dbReference type="GO" id="GO:0000976">
    <property type="term" value="F:transcription cis-regulatory region binding"/>
    <property type="evidence" value="ECO:0007669"/>
    <property type="project" value="TreeGrafter"/>
</dbReference>
<dbReference type="InterPro" id="IPR028082">
    <property type="entry name" value="Peripla_BP_I"/>
</dbReference>
<dbReference type="GO" id="GO:0003700">
    <property type="term" value="F:DNA-binding transcription factor activity"/>
    <property type="evidence" value="ECO:0007669"/>
    <property type="project" value="TreeGrafter"/>
</dbReference>
<gene>
    <name evidence="5" type="ORF">EBM89_18490</name>
</gene>
<evidence type="ECO:0000313" key="6">
    <source>
        <dbReference type="Proteomes" id="UP000269289"/>
    </source>
</evidence>
<feature type="domain" description="HTH lacI-type" evidence="4">
    <location>
        <begin position="9"/>
        <end position="63"/>
    </location>
</feature>
<evidence type="ECO:0000256" key="2">
    <source>
        <dbReference type="ARBA" id="ARBA00023125"/>
    </source>
</evidence>
<evidence type="ECO:0000256" key="3">
    <source>
        <dbReference type="ARBA" id="ARBA00023163"/>
    </source>
</evidence>
<evidence type="ECO:0000256" key="1">
    <source>
        <dbReference type="ARBA" id="ARBA00023015"/>
    </source>
</evidence>
<dbReference type="Gene3D" id="3.40.50.2300">
    <property type="match status" value="2"/>
</dbReference>
<accession>A0A3M2IY56</accession>
<sequence length="357" mass="37855">MTASDRRRATITDVARRAGTSKGTVSMVLNDRPGVAPATRARVVAAVQDLGFRPSGAARALSLSRADAIGLVLARVPATLRSDSFYAPFVAGLEQGVGHADCAVLLRFVADEAAEAAAYRALAEGRRVDGVVLADLRCDDPRVDLLADLGLPTVTLNRPDVPSSAPAVCHDDVGAVEQVVAHLAALGHRRTAYVGGPLRYLHARRRRDAWRRATRDHGLAPGVEVSADFTAEGGARATHELLDLRPAQRPTAVVYGNDTMAVAGTVVAQHRGLVLPRDLSVVGFDDGELSAYVRPSLTTVRTDPFAWGEQAARTLVDLVHLGPDHAAVPTDVHLDAPRLVVRDSTAPPAAHPIEETR</sequence>
<dbReference type="InterPro" id="IPR010982">
    <property type="entry name" value="Lambda_DNA-bd_dom_sf"/>
</dbReference>
<dbReference type="SUPFAM" id="SSF47413">
    <property type="entry name" value="lambda repressor-like DNA-binding domains"/>
    <property type="match status" value="1"/>
</dbReference>
<reference evidence="5 6" key="1">
    <citation type="submission" date="2018-10" db="EMBL/GenBank/DDBJ databases">
        <title>Isolation, diversity and antifungal activity of actinobacteria from wheat.</title>
        <authorList>
            <person name="Han C."/>
        </authorList>
    </citation>
    <scope>NUCLEOTIDE SEQUENCE [LARGE SCALE GENOMIC DNA]</scope>
    <source>
        <strain evidence="5 6">NEAU-YY56</strain>
    </source>
</reference>
<dbReference type="InterPro" id="IPR000843">
    <property type="entry name" value="HTH_LacI"/>
</dbReference>